<dbReference type="EMBL" id="HE573025">
    <property type="protein sequence ID" value="CCC50582.1"/>
    <property type="molecule type" value="Genomic_DNA"/>
</dbReference>
<sequence length="155" mass="17582">MSSGTKNEETKAWWGCDRVVFRNRGGNLVIETTTRMEPSRHPGEPSRTPSPSPIKLPFTICITPRWKAALGIKETVMFIFAAHSEIHSQPFLPTEHTEQLQLLVNCEDDGLHVDQETVKVCEHQAACGTSTGRWKCDSKIHSMTMDRRKRFCSQN</sequence>
<dbReference type="AlphaFoldDB" id="G0U2S8"/>
<reference evidence="2" key="1">
    <citation type="journal article" date="2012" name="Proc. Natl. Acad. Sci. U.S.A.">
        <title>Antigenic diversity is generated by distinct evolutionary mechanisms in African trypanosome species.</title>
        <authorList>
            <person name="Jackson A.P."/>
            <person name="Berry A."/>
            <person name="Aslett M."/>
            <person name="Allison H.C."/>
            <person name="Burton P."/>
            <person name="Vavrova-Anderson J."/>
            <person name="Brown R."/>
            <person name="Browne H."/>
            <person name="Corton N."/>
            <person name="Hauser H."/>
            <person name="Gamble J."/>
            <person name="Gilderthorp R."/>
            <person name="Marcello L."/>
            <person name="McQuillan J."/>
            <person name="Otto T.D."/>
            <person name="Quail M.A."/>
            <person name="Sanders M.J."/>
            <person name="van Tonder A."/>
            <person name="Ginger M.L."/>
            <person name="Field M.C."/>
            <person name="Barry J.D."/>
            <person name="Hertz-Fowler C."/>
            <person name="Berriman M."/>
        </authorList>
    </citation>
    <scope>NUCLEOTIDE SEQUENCE</scope>
    <source>
        <strain evidence="2">Y486</strain>
    </source>
</reference>
<protein>
    <submittedName>
        <fullName evidence="2">Uncharacterized protein</fullName>
    </submittedName>
</protein>
<gene>
    <name evidence="2" type="ORF">TVY486_0904030</name>
</gene>
<proteinExistence type="predicted"/>
<organism evidence="2">
    <name type="scientific">Trypanosoma vivax (strain Y486)</name>
    <dbReference type="NCBI Taxonomy" id="1055687"/>
    <lineage>
        <taxon>Eukaryota</taxon>
        <taxon>Discoba</taxon>
        <taxon>Euglenozoa</taxon>
        <taxon>Kinetoplastea</taxon>
        <taxon>Metakinetoplastina</taxon>
        <taxon>Trypanosomatida</taxon>
        <taxon>Trypanosomatidae</taxon>
        <taxon>Trypanosoma</taxon>
        <taxon>Duttonella</taxon>
    </lineage>
</organism>
<accession>G0U2S8</accession>
<feature type="region of interest" description="Disordered" evidence="1">
    <location>
        <begin position="31"/>
        <end position="52"/>
    </location>
</feature>
<name>G0U2S8_TRYVY</name>
<evidence type="ECO:0000256" key="1">
    <source>
        <dbReference type="SAM" id="MobiDB-lite"/>
    </source>
</evidence>
<evidence type="ECO:0000313" key="2">
    <source>
        <dbReference type="EMBL" id="CCC50582.1"/>
    </source>
</evidence>